<evidence type="ECO:0000256" key="1">
    <source>
        <dbReference type="ARBA" id="ARBA00022448"/>
    </source>
</evidence>
<keyword evidence="10" id="KW-1185">Reference proteome</keyword>
<dbReference type="GO" id="GO:0006888">
    <property type="term" value="P:endoplasmic reticulum to Golgi vesicle-mediated transport"/>
    <property type="evidence" value="ECO:0007669"/>
    <property type="project" value="EnsemblFungi"/>
</dbReference>
<proteinExistence type="inferred from homology"/>
<dbReference type="InterPro" id="IPR027027">
    <property type="entry name" value="GOSR2/Membrin/Bos1"/>
</dbReference>
<keyword evidence="1 7" id="KW-0813">Transport</keyword>
<comment type="function">
    <text evidence="7">SNARE required for protein transport between the ER and the Golgi complex.</text>
</comment>
<organism evidence="9 10">
    <name type="scientific">Hanseniaspora guilliermondii</name>
    <dbReference type="NCBI Taxonomy" id="56406"/>
    <lineage>
        <taxon>Eukaryota</taxon>
        <taxon>Fungi</taxon>
        <taxon>Dikarya</taxon>
        <taxon>Ascomycota</taxon>
        <taxon>Saccharomycotina</taxon>
        <taxon>Saccharomycetes</taxon>
        <taxon>Saccharomycodales</taxon>
        <taxon>Saccharomycodaceae</taxon>
        <taxon>Hanseniaspora</taxon>
    </lineage>
</organism>
<dbReference type="Pfam" id="PF12352">
    <property type="entry name" value="V-SNARE_C"/>
    <property type="match status" value="1"/>
</dbReference>
<reference evidence="10" key="1">
    <citation type="submission" date="2016-11" db="EMBL/GenBank/DDBJ databases">
        <authorList>
            <person name="Guldener U."/>
        </authorList>
    </citation>
    <scope>NUCLEOTIDE SEQUENCE [LARGE SCALE GENOMIC DNA]</scope>
</reference>
<keyword evidence="2 8" id="KW-0812">Transmembrane</keyword>
<feature type="transmembrane region" description="Helical" evidence="8">
    <location>
        <begin position="227"/>
        <end position="247"/>
    </location>
</feature>
<dbReference type="GO" id="GO:0005789">
    <property type="term" value="C:endoplasmic reticulum membrane"/>
    <property type="evidence" value="ECO:0007669"/>
    <property type="project" value="EnsemblFungi"/>
</dbReference>
<dbReference type="GO" id="GO:0031201">
    <property type="term" value="C:SNARE complex"/>
    <property type="evidence" value="ECO:0007669"/>
    <property type="project" value="EnsemblFungi"/>
</dbReference>
<evidence type="ECO:0000313" key="10">
    <source>
        <dbReference type="Proteomes" id="UP000183365"/>
    </source>
</evidence>
<comment type="similarity">
    <text evidence="7">Belongs to the BOS1 family.</text>
</comment>
<dbReference type="AlphaFoldDB" id="A0A1L0B1V8"/>
<dbReference type="GO" id="GO:0005484">
    <property type="term" value="F:SNAP receptor activity"/>
    <property type="evidence" value="ECO:0007669"/>
    <property type="project" value="EnsemblFungi"/>
</dbReference>
<dbReference type="VEuPathDB" id="FungiDB:HGUI_02632"/>
<evidence type="ECO:0000256" key="5">
    <source>
        <dbReference type="ARBA" id="ARBA00023136"/>
    </source>
</evidence>
<name>A0A1L0B1V8_9ASCO</name>
<evidence type="ECO:0000256" key="8">
    <source>
        <dbReference type="SAM" id="Phobius"/>
    </source>
</evidence>
<dbReference type="GO" id="GO:0006886">
    <property type="term" value="P:intracellular protein transport"/>
    <property type="evidence" value="ECO:0007669"/>
    <property type="project" value="EnsemblFungi"/>
</dbReference>
<gene>
    <name evidence="9" type="ORF">HGUI_02632</name>
</gene>
<keyword evidence="3 7" id="KW-0653">Protein transport</keyword>
<evidence type="ECO:0000256" key="2">
    <source>
        <dbReference type="ARBA" id="ARBA00022692"/>
    </source>
</evidence>
<evidence type="ECO:0000256" key="7">
    <source>
        <dbReference type="PIRNR" id="PIRNR028865"/>
    </source>
</evidence>
<sequence length="248" mass="28859">MNALYNHANKQKQLLVKDLAKLEDILQNESEIATRSNIILSTQGGIQTTLISLKKTIEQYKQQYDNIIKDNDTTDESESEEILKMKNRLDVLNSEYTTFNSKFGDMKNKFDSMKKKMLFSHNEDVNTPLLQNRNTGKLNENPVNREPTMKENIFNNSYYHDEKTIFRKSNKRLDQILEMGSATLDDIMEQNQILSRVQGKMTSTLKTLGVNNETINKINKVVLKDKIRFYLSMCVFVILCVLIIIYLR</sequence>
<dbReference type="EMBL" id="FQNF01000050">
    <property type="protein sequence ID" value="SGZ40432.1"/>
    <property type="molecule type" value="Genomic_DNA"/>
</dbReference>
<keyword evidence="4 8" id="KW-1133">Transmembrane helix</keyword>
<dbReference type="PIRSF" id="PIRSF028865">
    <property type="entry name" value="Membrin-2"/>
    <property type="match status" value="1"/>
</dbReference>
<dbReference type="GO" id="GO:0005794">
    <property type="term" value="C:Golgi apparatus"/>
    <property type="evidence" value="ECO:0007669"/>
    <property type="project" value="InterPro"/>
</dbReference>
<evidence type="ECO:0000313" key="9">
    <source>
        <dbReference type="EMBL" id="SGZ40432.1"/>
    </source>
</evidence>
<protein>
    <recommendedName>
        <fullName evidence="7">Protein transport protein BOS1</fullName>
    </recommendedName>
</protein>
<dbReference type="Proteomes" id="UP000183365">
    <property type="component" value="Unassembled WGS sequence"/>
</dbReference>
<dbReference type="GO" id="GO:0012507">
    <property type="term" value="C:ER to Golgi transport vesicle membrane"/>
    <property type="evidence" value="ECO:0007669"/>
    <property type="project" value="EnsemblFungi"/>
</dbReference>
<dbReference type="GO" id="GO:0048280">
    <property type="term" value="P:vesicle fusion with Golgi apparatus"/>
    <property type="evidence" value="ECO:0007669"/>
    <property type="project" value="EnsemblFungi"/>
</dbReference>
<evidence type="ECO:0000256" key="6">
    <source>
        <dbReference type="ARBA" id="ARBA00046280"/>
    </source>
</evidence>
<evidence type="ECO:0000256" key="4">
    <source>
        <dbReference type="ARBA" id="ARBA00022989"/>
    </source>
</evidence>
<accession>A0A1L0B1V8</accession>
<dbReference type="OrthoDB" id="158360at2759"/>
<keyword evidence="5 7" id="KW-0472">Membrane</keyword>
<evidence type="ECO:0000256" key="3">
    <source>
        <dbReference type="ARBA" id="ARBA00022927"/>
    </source>
</evidence>
<comment type="subcellular location">
    <subcellularLocation>
        <location evidence="6">Endomembrane system</location>
        <topology evidence="6">Single-pass type IV membrane protein</topology>
    </subcellularLocation>
</comment>